<sequence>SFAELFFLLSSDQDRRAAAEPGSAFSLQTPLDQQQDKLETMRHRLSRAEQAERIGSWSVVCEQRLILGQYFSAPEDLWLSLHFYHSCTDRKHGGCSRPATEARAHLAELYLQRGELDQARQQAELCIRHAEDGGWLDLAGRPLKLQARRALWRIYSRLSDAPLDAANYSEALELLHKGHGFATESEDKEVEGEASYRLGLAYQRAGDHDTAKQFFNTCMQICGTLQDADGLGKSYKAMAKSLESEGNIYETIQCLETLVDISRSNGLQHNLVEGYLCLGNMYYKRGQYERACEFFLQGYQIACDLGDVTLLQKAQVFFASSRAHSLIREYSADVVSSTPDALRRLLTWKETRGRRELSTDSENSDTASY</sequence>
<gene>
    <name evidence="1" type="ORF">L3Q82_016587</name>
</gene>
<dbReference type="Proteomes" id="UP000831701">
    <property type="component" value="Chromosome 2"/>
</dbReference>
<protein>
    <submittedName>
        <fullName evidence="1">Uncharacterized protein</fullName>
    </submittedName>
</protein>
<dbReference type="EMBL" id="CM041532">
    <property type="protein sequence ID" value="KAI3376058.1"/>
    <property type="molecule type" value="Genomic_DNA"/>
</dbReference>
<comment type="caution">
    <text evidence="1">The sequence shown here is derived from an EMBL/GenBank/DDBJ whole genome shotgun (WGS) entry which is preliminary data.</text>
</comment>
<keyword evidence="2" id="KW-1185">Reference proteome</keyword>
<organism evidence="1 2">
    <name type="scientific">Scortum barcoo</name>
    <name type="common">barcoo grunter</name>
    <dbReference type="NCBI Taxonomy" id="214431"/>
    <lineage>
        <taxon>Eukaryota</taxon>
        <taxon>Metazoa</taxon>
        <taxon>Chordata</taxon>
        <taxon>Craniata</taxon>
        <taxon>Vertebrata</taxon>
        <taxon>Euteleostomi</taxon>
        <taxon>Actinopterygii</taxon>
        <taxon>Neopterygii</taxon>
        <taxon>Teleostei</taxon>
        <taxon>Neoteleostei</taxon>
        <taxon>Acanthomorphata</taxon>
        <taxon>Eupercaria</taxon>
        <taxon>Centrarchiformes</taxon>
        <taxon>Terapontoidei</taxon>
        <taxon>Terapontidae</taxon>
        <taxon>Scortum</taxon>
    </lineage>
</organism>
<feature type="non-terminal residue" evidence="1">
    <location>
        <position position="1"/>
    </location>
</feature>
<evidence type="ECO:0000313" key="2">
    <source>
        <dbReference type="Proteomes" id="UP000831701"/>
    </source>
</evidence>
<evidence type="ECO:0000313" key="1">
    <source>
        <dbReference type="EMBL" id="KAI3376058.1"/>
    </source>
</evidence>
<name>A0ACB8XAW7_9TELE</name>
<accession>A0ACB8XAW7</accession>
<reference evidence="1" key="1">
    <citation type="submission" date="2022-04" db="EMBL/GenBank/DDBJ databases">
        <title>Jade perch genome.</title>
        <authorList>
            <person name="Chao B."/>
        </authorList>
    </citation>
    <scope>NUCLEOTIDE SEQUENCE</scope>
    <source>
        <strain evidence="1">CB-2022</strain>
    </source>
</reference>
<proteinExistence type="predicted"/>